<feature type="compositionally biased region" description="Polar residues" evidence="1">
    <location>
        <begin position="60"/>
        <end position="69"/>
    </location>
</feature>
<feature type="compositionally biased region" description="Polar residues" evidence="1">
    <location>
        <begin position="74"/>
        <end position="100"/>
    </location>
</feature>
<accession>A0A816N287</accession>
<reference evidence="2" key="1">
    <citation type="submission" date="2021-02" db="EMBL/GenBank/DDBJ databases">
        <authorList>
            <person name="Nowell W R."/>
        </authorList>
    </citation>
    <scope>NUCLEOTIDE SEQUENCE</scope>
</reference>
<dbReference type="AlphaFoldDB" id="A0A816N287"/>
<feature type="non-terminal residue" evidence="2">
    <location>
        <position position="1"/>
    </location>
</feature>
<dbReference type="EMBL" id="CAJNRG010001100">
    <property type="protein sequence ID" value="CAF2027220.1"/>
    <property type="molecule type" value="Genomic_DNA"/>
</dbReference>
<evidence type="ECO:0000313" key="4">
    <source>
        <dbReference type="Proteomes" id="UP000663887"/>
    </source>
</evidence>
<protein>
    <submittedName>
        <fullName evidence="2">Uncharacterized protein</fullName>
    </submittedName>
</protein>
<comment type="caution">
    <text evidence="2">The sequence shown here is derived from an EMBL/GenBank/DDBJ whole genome shotgun (WGS) entry which is preliminary data.</text>
</comment>
<proteinExistence type="predicted"/>
<organism evidence="2 4">
    <name type="scientific">Rotaria magnacalcarata</name>
    <dbReference type="NCBI Taxonomy" id="392030"/>
    <lineage>
        <taxon>Eukaryota</taxon>
        <taxon>Metazoa</taxon>
        <taxon>Spiralia</taxon>
        <taxon>Gnathifera</taxon>
        <taxon>Rotifera</taxon>
        <taxon>Eurotatoria</taxon>
        <taxon>Bdelloidea</taxon>
        <taxon>Philodinida</taxon>
        <taxon>Philodinidae</taxon>
        <taxon>Rotaria</taxon>
    </lineage>
</organism>
<feature type="region of interest" description="Disordered" evidence="1">
    <location>
        <begin position="50"/>
        <end position="69"/>
    </location>
</feature>
<feature type="region of interest" description="Disordered" evidence="1">
    <location>
        <begin position="74"/>
        <end position="104"/>
    </location>
</feature>
<dbReference type="Proteomes" id="UP000663887">
    <property type="component" value="Unassembled WGS sequence"/>
</dbReference>
<gene>
    <name evidence="3" type="ORF">UXM345_LOCUS32762</name>
    <name evidence="2" type="ORF">XDN619_LOCUS4663</name>
</gene>
<evidence type="ECO:0000313" key="3">
    <source>
        <dbReference type="EMBL" id="CAF4288904.1"/>
    </source>
</evidence>
<sequence>MIPNDPENNMSISSNVTTLAQPSMATISSTSDKNNSSVISTLITTDTRRSVRISVKSPKRTPSSSNQLNLHRTISGGVANSNSPKFNAPKRTSGSVDTQGTSTSSISYSTITTNDNGGIQLSNNNNSTPYRDLLPSDQSDDDEMLTNSSVMIKQKSTGLATRSEVLSYFLVQNNGYKCKLCDKAPMFCPSFHLKSCLDKCNEKIEGLVVPLPLPIRVYQCHKKSDANLRKHLASLFHQVTNVLYASQLNDDSNVDVPVISPERKRESHTAAID</sequence>
<evidence type="ECO:0000313" key="2">
    <source>
        <dbReference type="EMBL" id="CAF2027220.1"/>
    </source>
</evidence>
<name>A0A816N287_9BILA</name>
<dbReference type="Proteomes" id="UP000663842">
    <property type="component" value="Unassembled WGS sequence"/>
</dbReference>
<evidence type="ECO:0000256" key="1">
    <source>
        <dbReference type="SAM" id="MobiDB-lite"/>
    </source>
</evidence>
<dbReference type="EMBL" id="CAJOBF010010278">
    <property type="protein sequence ID" value="CAF4288904.1"/>
    <property type="molecule type" value="Genomic_DNA"/>
</dbReference>